<feature type="domain" description="Thiamine pyrophosphate enzyme central" evidence="8">
    <location>
        <begin position="209"/>
        <end position="335"/>
    </location>
</feature>
<organism evidence="11 12">
    <name type="scientific">Streptomyces malaysiensis subsp. samsunensis</name>
    <dbReference type="NCBI Taxonomy" id="459658"/>
    <lineage>
        <taxon>Bacteria</taxon>
        <taxon>Bacillati</taxon>
        <taxon>Actinomycetota</taxon>
        <taxon>Actinomycetes</taxon>
        <taxon>Kitasatosporales</taxon>
        <taxon>Streptomycetaceae</taxon>
        <taxon>Streptomyces</taxon>
        <taxon>Streptomyces violaceusniger group</taxon>
    </lineage>
</organism>
<dbReference type="PROSITE" id="PS00187">
    <property type="entry name" value="TPP_ENZYMES"/>
    <property type="match status" value="1"/>
</dbReference>
<evidence type="ECO:0000256" key="2">
    <source>
        <dbReference type="ARBA" id="ARBA00001964"/>
    </source>
</evidence>
<keyword evidence="4" id="KW-0479">Metal-binding</keyword>
<dbReference type="InterPro" id="IPR045229">
    <property type="entry name" value="TPP_enz"/>
</dbReference>
<evidence type="ECO:0000256" key="1">
    <source>
        <dbReference type="ARBA" id="ARBA00001946"/>
    </source>
</evidence>
<proteinExistence type="inferred from homology"/>
<accession>A0A9X2M5U6</accession>
<evidence type="ECO:0000256" key="4">
    <source>
        <dbReference type="ARBA" id="ARBA00022723"/>
    </source>
</evidence>
<evidence type="ECO:0000313" key="11">
    <source>
        <dbReference type="EMBL" id="MCQ8835581.1"/>
    </source>
</evidence>
<dbReference type="Proteomes" id="UP001142400">
    <property type="component" value="Unassembled WGS sequence"/>
</dbReference>
<feature type="domain" description="Thiamine pyrophosphate enzyme TPP-binding" evidence="9">
    <location>
        <begin position="420"/>
        <end position="547"/>
    </location>
</feature>
<dbReference type="InterPro" id="IPR012000">
    <property type="entry name" value="Thiamin_PyroP_enz_cen_dom"/>
</dbReference>
<dbReference type="Pfam" id="PF00205">
    <property type="entry name" value="TPP_enzyme_M"/>
    <property type="match status" value="1"/>
</dbReference>
<dbReference type="InterPro" id="IPR011766">
    <property type="entry name" value="TPP_enzyme_TPP-bd"/>
</dbReference>
<evidence type="ECO:0000256" key="6">
    <source>
        <dbReference type="RuleBase" id="RU362132"/>
    </source>
</evidence>
<comment type="cofactor">
    <cofactor evidence="1">
        <name>Mg(2+)</name>
        <dbReference type="ChEBI" id="CHEBI:18420"/>
    </cofactor>
</comment>
<feature type="region of interest" description="Disordered" evidence="7">
    <location>
        <begin position="357"/>
        <end position="382"/>
    </location>
</feature>
<dbReference type="SUPFAM" id="SSF52467">
    <property type="entry name" value="DHS-like NAD/FAD-binding domain"/>
    <property type="match status" value="1"/>
</dbReference>
<dbReference type="Gene3D" id="3.40.50.1220">
    <property type="entry name" value="TPP-binding domain"/>
    <property type="match status" value="1"/>
</dbReference>
<comment type="similarity">
    <text evidence="3 6">Belongs to the TPP enzyme family.</text>
</comment>
<dbReference type="CDD" id="cd07035">
    <property type="entry name" value="TPP_PYR_POX_like"/>
    <property type="match status" value="1"/>
</dbReference>
<feature type="domain" description="Thiamine pyrophosphate enzyme N-terminal TPP-binding" evidence="10">
    <location>
        <begin position="18"/>
        <end position="133"/>
    </location>
</feature>
<keyword evidence="12" id="KW-1185">Reference proteome</keyword>
<dbReference type="GO" id="GO:0050660">
    <property type="term" value="F:flavin adenine dinucleotide binding"/>
    <property type="evidence" value="ECO:0007669"/>
    <property type="project" value="TreeGrafter"/>
</dbReference>
<evidence type="ECO:0000256" key="7">
    <source>
        <dbReference type="SAM" id="MobiDB-lite"/>
    </source>
</evidence>
<dbReference type="GO" id="GO:0009099">
    <property type="term" value="P:L-valine biosynthetic process"/>
    <property type="evidence" value="ECO:0007669"/>
    <property type="project" value="TreeGrafter"/>
</dbReference>
<dbReference type="GO" id="GO:0030976">
    <property type="term" value="F:thiamine pyrophosphate binding"/>
    <property type="evidence" value="ECO:0007669"/>
    <property type="project" value="InterPro"/>
</dbReference>
<sequence>MTYPPTPLPAEFLRRPHSVAHAVAAFLARSGVERIYGLTGSHIKPLWDEATRAGLRVLDVRHEAAAVHMAQADAELTGELAVAVVTTGPGLANAVPGIAAAHQARVPVLILSALPPSAQLGLGALEELDQAELVRSITRLAATVRHPRQLLPLLHAAFGAAIGDEAPPGPAFLDFPTDLLRGESTWSRAEQISGAPRAPGPIAPLPAAIDAAAAAIRSSRRPVVISGRGARAAQPTLGRFLATSGALYLDTPESRGLVPDDHPAYVPAVRSAVMGGADTVITVGRRLDFALAYGSNAAFPDATTFIRIGRHTAELTANRVGDVQVKADAGSALELLAARDAAPTAPDTGWLSEMRDRNAQRRKRWGERARGEPTGPDGAIHPNAMLSVINETLVDRDPIVIADGGDTLSFARVGLVPPPRLDTGTFGLLGVGVPFAVAASLIHPERTVVAVIGDGAFGFNAMELDTARRSGARPVFVISNNRAWNIERMDHVANYAGNPRFNTELPGCRYDQLAQSLGLHAQRVTSLDRLGPALRDAIAHAPSLIDVSTSGEIPSPDFAAGLADLPDLHVVRGWDEAERAASAHHERKG</sequence>
<dbReference type="InterPro" id="IPR029035">
    <property type="entry name" value="DHS-like_NAD/FAD-binding_dom"/>
</dbReference>
<comment type="cofactor">
    <cofactor evidence="2">
        <name>thiamine diphosphate</name>
        <dbReference type="ChEBI" id="CHEBI:58937"/>
    </cofactor>
</comment>
<dbReference type="SUPFAM" id="SSF52518">
    <property type="entry name" value="Thiamin diphosphate-binding fold (THDP-binding)"/>
    <property type="match status" value="2"/>
</dbReference>
<dbReference type="PANTHER" id="PTHR18968">
    <property type="entry name" value="THIAMINE PYROPHOSPHATE ENZYMES"/>
    <property type="match status" value="1"/>
</dbReference>
<dbReference type="AlphaFoldDB" id="A0A9X2M5U6"/>
<evidence type="ECO:0000313" key="12">
    <source>
        <dbReference type="Proteomes" id="UP001142400"/>
    </source>
</evidence>
<dbReference type="GO" id="GO:0009097">
    <property type="term" value="P:isoleucine biosynthetic process"/>
    <property type="evidence" value="ECO:0007669"/>
    <property type="project" value="TreeGrafter"/>
</dbReference>
<dbReference type="GO" id="GO:0000287">
    <property type="term" value="F:magnesium ion binding"/>
    <property type="evidence" value="ECO:0007669"/>
    <property type="project" value="InterPro"/>
</dbReference>
<evidence type="ECO:0000256" key="3">
    <source>
        <dbReference type="ARBA" id="ARBA00007812"/>
    </source>
</evidence>
<keyword evidence="5 6" id="KW-0786">Thiamine pyrophosphate</keyword>
<dbReference type="GO" id="GO:0003984">
    <property type="term" value="F:acetolactate synthase activity"/>
    <property type="evidence" value="ECO:0007669"/>
    <property type="project" value="TreeGrafter"/>
</dbReference>
<gene>
    <name evidence="11" type="ORF">NQU54_42865</name>
</gene>
<dbReference type="Gene3D" id="3.40.50.970">
    <property type="match status" value="2"/>
</dbReference>
<dbReference type="CDD" id="cd02004">
    <property type="entry name" value="TPP_BZL_OCoD_HPCL"/>
    <property type="match status" value="1"/>
</dbReference>
<dbReference type="InterPro" id="IPR012001">
    <property type="entry name" value="Thiamin_PyroP_enz_TPP-bd_dom"/>
</dbReference>
<comment type="caution">
    <text evidence="11">The sequence shown here is derived from an EMBL/GenBank/DDBJ whole genome shotgun (WGS) entry which is preliminary data.</text>
</comment>
<dbReference type="GO" id="GO:0005948">
    <property type="term" value="C:acetolactate synthase complex"/>
    <property type="evidence" value="ECO:0007669"/>
    <property type="project" value="TreeGrafter"/>
</dbReference>
<evidence type="ECO:0000259" key="8">
    <source>
        <dbReference type="Pfam" id="PF00205"/>
    </source>
</evidence>
<dbReference type="RefSeq" id="WP_257635721.1">
    <property type="nucleotide sequence ID" value="NZ_JANIIC010000084.1"/>
</dbReference>
<dbReference type="InterPro" id="IPR000399">
    <property type="entry name" value="TPP-bd_CS"/>
</dbReference>
<evidence type="ECO:0000259" key="9">
    <source>
        <dbReference type="Pfam" id="PF02775"/>
    </source>
</evidence>
<evidence type="ECO:0000256" key="5">
    <source>
        <dbReference type="ARBA" id="ARBA00023052"/>
    </source>
</evidence>
<name>A0A9X2M5U6_STRMQ</name>
<dbReference type="Pfam" id="PF02775">
    <property type="entry name" value="TPP_enzyme_C"/>
    <property type="match status" value="1"/>
</dbReference>
<reference evidence="11" key="1">
    <citation type="submission" date="2022-06" db="EMBL/GenBank/DDBJ databases">
        <title>WGS of actinobacteria.</title>
        <authorList>
            <person name="Thawai C."/>
        </authorList>
    </citation>
    <scope>NUCLEOTIDE SEQUENCE</scope>
    <source>
        <strain evidence="11">DSM 42010</strain>
    </source>
</reference>
<dbReference type="InterPro" id="IPR029061">
    <property type="entry name" value="THDP-binding"/>
</dbReference>
<dbReference type="PANTHER" id="PTHR18968:SF166">
    <property type="entry name" value="2-HYDROXYACYL-COA LYASE 2"/>
    <property type="match status" value="1"/>
</dbReference>
<protein>
    <submittedName>
        <fullName evidence="11">Thiamine pyrophosphate-binding protein</fullName>
    </submittedName>
</protein>
<evidence type="ECO:0000259" key="10">
    <source>
        <dbReference type="Pfam" id="PF02776"/>
    </source>
</evidence>
<dbReference type="Pfam" id="PF02776">
    <property type="entry name" value="TPP_enzyme_N"/>
    <property type="match status" value="1"/>
</dbReference>
<dbReference type="EMBL" id="JANIIC010000084">
    <property type="protein sequence ID" value="MCQ8835581.1"/>
    <property type="molecule type" value="Genomic_DNA"/>
</dbReference>